<dbReference type="RefSeq" id="WP_378997648.1">
    <property type="nucleotide sequence ID" value="NZ_JBHSMT010000014.1"/>
</dbReference>
<feature type="transmembrane region" description="Helical" evidence="6">
    <location>
        <begin position="7"/>
        <end position="27"/>
    </location>
</feature>
<dbReference type="EMBL" id="JBHSMT010000014">
    <property type="protein sequence ID" value="MFC5474546.1"/>
    <property type="molecule type" value="Genomic_DNA"/>
</dbReference>
<comment type="subcellular location">
    <subcellularLocation>
        <location evidence="1">Endomembrane system</location>
        <topology evidence="1">Multi-pass membrane protein</topology>
    </subcellularLocation>
</comment>
<evidence type="ECO:0000256" key="1">
    <source>
        <dbReference type="ARBA" id="ARBA00004127"/>
    </source>
</evidence>
<accession>A0ABW0MC58</accession>
<dbReference type="PANTHER" id="PTHR23501:SF191">
    <property type="entry name" value="VACUOLAR BASIC AMINO ACID TRANSPORTER 4"/>
    <property type="match status" value="1"/>
</dbReference>
<evidence type="ECO:0000256" key="5">
    <source>
        <dbReference type="ARBA" id="ARBA00023136"/>
    </source>
</evidence>
<proteinExistence type="predicted"/>
<dbReference type="Proteomes" id="UP001596045">
    <property type="component" value="Unassembled WGS sequence"/>
</dbReference>
<dbReference type="PROSITE" id="PS50850">
    <property type="entry name" value="MFS"/>
    <property type="match status" value="1"/>
</dbReference>
<dbReference type="Gene3D" id="1.20.1720.10">
    <property type="entry name" value="Multidrug resistance protein D"/>
    <property type="match status" value="1"/>
</dbReference>
<dbReference type="InterPro" id="IPR011701">
    <property type="entry name" value="MFS"/>
</dbReference>
<gene>
    <name evidence="8" type="ORF">ACFPM8_11320</name>
</gene>
<evidence type="ECO:0000259" key="7">
    <source>
        <dbReference type="PROSITE" id="PS50850"/>
    </source>
</evidence>
<feature type="transmembrane region" description="Helical" evidence="6">
    <location>
        <begin position="272"/>
        <end position="296"/>
    </location>
</feature>
<dbReference type="PANTHER" id="PTHR23501">
    <property type="entry name" value="MAJOR FACILITATOR SUPERFAMILY"/>
    <property type="match status" value="1"/>
</dbReference>
<evidence type="ECO:0000256" key="4">
    <source>
        <dbReference type="ARBA" id="ARBA00022989"/>
    </source>
</evidence>
<keyword evidence="4 6" id="KW-1133">Transmembrane helix</keyword>
<feature type="domain" description="Major facilitator superfamily (MFS) profile" evidence="7">
    <location>
        <begin position="6"/>
        <end position="396"/>
    </location>
</feature>
<comment type="caution">
    <text evidence="8">The sequence shown here is derived from an EMBL/GenBank/DDBJ whole genome shotgun (WGS) entry which is preliminary data.</text>
</comment>
<organism evidence="8 9">
    <name type="scientific">Paraherbaspirillum soli</name>
    <dbReference type="NCBI Taxonomy" id="631222"/>
    <lineage>
        <taxon>Bacteria</taxon>
        <taxon>Pseudomonadati</taxon>
        <taxon>Pseudomonadota</taxon>
        <taxon>Betaproteobacteria</taxon>
        <taxon>Burkholderiales</taxon>
        <taxon>Oxalobacteraceae</taxon>
        <taxon>Paraherbaspirillum</taxon>
    </lineage>
</organism>
<protein>
    <submittedName>
        <fullName evidence="8">MFS transporter</fullName>
    </submittedName>
</protein>
<dbReference type="InterPro" id="IPR036259">
    <property type="entry name" value="MFS_trans_sf"/>
</dbReference>
<name>A0ABW0MC58_9BURK</name>
<evidence type="ECO:0000313" key="8">
    <source>
        <dbReference type="EMBL" id="MFC5474546.1"/>
    </source>
</evidence>
<feature type="transmembrane region" description="Helical" evidence="6">
    <location>
        <begin position="362"/>
        <end position="387"/>
    </location>
</feature>
<feature type="transmembrane region" description="Helical" evidence="6">
    <location>
        <begin position="196"/>
        <end position="222"/>
    </location>
</feature>
<reference evidence="9" key="1">
    <citation type="journal article" date="2019" name="Int. J. Syst. Evol. Microbiol.">
        <title>The Global Catalogue of Microorganisms (GCM) 10K type strain sequencing project: providing services to taxonomists for standard genome sequencing and annotation.</title>
        <authorList>
            <consortium name="The Broad Institute Genomics Platform"/>
            <consortium name="The Broad Institute Genome Sequencing Center for Infectious Disease"/>
            <person name="Wu L."/>
            <person name="Ma J."/>
        </authorList>
    </citation>
    <scope>NUCLEOTIDE SEQUENCE [LARGE SCALE GENOMIC DNA]</scope>
    <source>
        <strain evidence="9">JCM 17066</strain>
    </source>
</reference>
<evidence type="ECO:0000313" key="9">
    <source>
        <dbReference type="Proteomes" id="UP001596045"/>
    </source>
</evidence>
<evidence type="ECO:0000256" key="6">
    <source>
        <dbReference type="SAM" id="Phobius"/>
    </source>
</evidence>
<evidence type="ECO:0000256" key="3">
    <source>
        <dbReference type="ARBA" id="ARBA00022692"/>
    </source>
</evidence>
<feature type="transmembrane region" description="Helical" evidence="6">
    <location>
        <begin position="72"/>
        <end position="91"/>
    </location>
</feature>
<feature type="transmembrane region" description="Helical" evidence="6">
    <location>
        <begin position="130"/>
        <end position="149"/>
    </location>
</feature>
<keyword evidence="3 6" id="KW-0812">Transmembrane</keyword>
<keyword evidence="5 6" id="KW-0472">Membrane</keyword>
<feature type="transmembrane region" description="Helical" evidence="6">
    <location>
        <begin position="161"/>
        <end position="184"/>
    </location>
</feature>
<keyword evidence="9" id="KW-1185">Reference proteome</keyword>
<evidence type="ECO:0000256" key="2">
    <source>
        <dbReference type="ARBA" id="ARBA00022448"/>
    </source>
</evidence>
<feature type="transmembrane region" description="Helical" evidence="6">
    <location>
        <begin position="302"/>
        <end position="322"/>
    </location>
</feature>
<feature type="transmembrane region" description="Helical" evidence="6">
    <location>
        <begin position="242"/>
        <end position="260"/>
    </location>
</feature>
<sequence>MKSGTTIIVACSAVFLAQLGMTIYLPALPTIAQDLQVPAPQTALALAAYLIGTALTMLSWASLGERCGRKPVLLAALALYGLTSAALPAAIGIKSFILLRLIQGIGSGGVSVMARVLIRDSFSGSMLAKALSWLSISFVVSLGIGQYLGSLLQAGLGWHGIFYVLAGGALLLMLILLRIPFAAVPRKEPAQASWRIYAAILCHAGFLRPALAGGLGYAAITAFNTCAPLILQGQFHWTAKDYGLLGWPISAAYFLGAIVVNKFVLKIGRQRLMTLGIALMLCGSGTMILGSLFGTALAVSLWLPYCLAIFGQAMNYPISLSIANDDSPVHGPYAMALCGLLHQVIAAAIGSLASLLPHQHVWPLSLMNTLLALAALMCVVFSGGAAIEKRKLGAYM</sequence>
<feature type="transmembrane region" description="Helical" evidence="6">
    <location>
        <begin position="334"/>
        <end position="356"/>
    </location>
</feature>
<feature type="transmembrane region" description="Helical" evidence="6">
    <location>
        <begin position="97"/>
        <end position="118"/>
    </location>
</feature>
<dbReference type="Pfam" id="PF07690">
    <property type="entry name" value="MFS_1"/>
    <property type="match status" value="1"/>
</dbReference>
<keyword evidence="2" id="KW-0813">Transport</keyword>
<dbReference type="InterPro" id="IPR020846">
    <property type="entry name" value="MFS_dom"/>
</dbReference>
<feature type="transmembrane region" description="Helical" evidence="6">
    <location>
        <begin position="39"/>
        <end position="60"/>
    </location>
</feature>
<dbReference type="SUPFAM" id="SSF103473">
    <property type="entry name" value="MFS general substrate transporter"/>
    <property type="match status" value="1"/>
</dbReference>